<keyword evidence="1" id="KW-1015">Disulfide bond</keyword>
<sequence length="469" mass="54785">MRIRRLWELKMKYLLVITLALVAQAYGMRKGPRVGLTTEDHMYAVQGNLKCDLCEMFVKDLKEVIESKEDEITNAVETVCGEIPSSWDINCTQLVEEYLPYVFMLLDQLTEQEICELMQLCDDTECITPPPKAQRTFVRMVKHYLRRGSMKAHIQKRRIRFLRSHVDDDYQCTLCKDAVGFLHDRLVCNRTWSMLTEELKQICPFLPNVDECNAFFDSLPGEIQALADEYLDEEKDCQYVGLCPQEEEEAEEEHEEGDAEMEEDLRRVIESTERLERNLLAKYKRRQEAEQDGGNVDDAWSRRGQRSKEEFIADLKRKWYRMREIPAEDAAHEWSKIKKNRALVRMGRRMRRSVDVVLGENFEEVDEVPYGIENIVNVPNNVQCEVCEGVTRVVQEELQRHSAELLEKLKIYFTDFCEVLGESWQSRCMEEVAEEVPAILVELLTGLFGSDILCTDVLRVCVEDTMIEE</sequence>
<evidence type="ECO:0000256" key="1">
    <source>
        <dbReference type="ARBA" id="ARBA00023157"/>
    </source>
</evidence>
<organism evidence="6 7">
    <name type="scientific">Holothuria leucospilota</name>
    <name type="common">Black long sea cucumber</name>
    <name type="synonym">Mertensiothuria leucospilota</name>
    <dbReference type="NCBI Taxonomy" id="206669"/>
    <lineage>
        <taxon>Eukaryota</taxon>
        <taxon>Metazoa</taxon>
        <taxon>Echinodermata</taxon>
        <taxon>Eleutherozoa</taxon>
        <taxon>Echinozoa</taxon>
        <taxon>Holothuroidea</taxon>
        <taxon>Aspidochirotacea</taxon>
        <taxon>Aspidochirotida</taxon>
        <taxon>Holothuriidae</taxon>
        <taxon>Holothuria</taxon>
    </lineage>
</organism>
<dbReference type="SUPFAM" id="SSF47862">
    <property type="entry name" value="Saposin"/>
    <property type="match status" value="3"/>
</dbReference>
<feature type="domain" description="Saposin B-type" evidence="5">
    <location>
        <begin position="47"/>
        <end position="125"/>
    </location>
</feature>
<dbReference type="InterPro" id="IPR011001">
    <property type="entry name" value="Saposin-like"/>
</dbReference>
<evidence type="ECO:0000256" key="3">
    <source>
        <dbReference type="SAM" id="Coils"/>
    </source>
</evidence>
<dbReference type="SMART" id="SM00741">
    <property type="entry name" value="SapB"/>
    <property type="match status" value="3"/>
</dbReference>
<dbReference type="OrthoDB" id="69496at2759"/>
<dbReference type="PANTHER" id="PTHR11480">
    <property type="entry name" value="SAPOSIN-RELATED"/>
    <property type="match status" value="1"/>
</dbReference>
<evidence type="ECO:0000256" key="2">
    <source>
        <dbReference type="ARBA" id="ARBA00023180"/>
    </source>
</evidence>
<dbReference type="AlphaFoldDB" id="A0A9Q0YMM9"/>
<dbReference type="InterPro" id="IPR008373">
    <property type="entry name" value="Saposin"/>
</dbReference>
<reference evidence="6" key="1">
    <citation type="submission" date="2021-10" db="EMBL/GenBank/DDBJ databases">
        <title>Tropical sea cucumber genome reveals ecological adaptation and Cuvierian tubules defense mechanism.</title>
        <authorList>
            <person name="Chen T."/>
        </authorList>
    </citation>
    <scope>NUCLEOTIDE SEQUENCE</scope>
    <source>
        <strain evidence="6">Nanhai2018</strain>
        <tissue evidence="6">Muscle</tissue>
    </source>
</reference>
<keyword evidence="2" id="KW-0325">Glycoprotein</keyword>
<evidence type="ECO:0000256" key="4">
    <source>
        <dbReference type="SAM" id="SignalP"/>
    </source>
</evidence>
<feature type="domain" description="Saposin B-type" evidence="5">
    <location>
        <begin position="380"/>
        <end position="465"/>
    </location>
</feature>
<evidence type="ECO:0000313" key="7">
    <source>
        <dbReference type="Proteomes" id="UP001152320"/>
    </source>
</evidence>
<dbReference type="InterPro" id="IPR051428">
    <property type="entry name" value="Sphingo_Act-Surfact_Prot"/>
</dbReference>
<comment type="caution">
    <text evidence="6">The sequence shown here is derived from an EMBL/GenBank/DDBJ whole genome shotgun (WGS) entry which is preliminary data.</text>
</comment>
<dbReference type="Gene3D" id="1.10.225.10">
    <property type="entry name" value="Saposin-like"/>
    <property type="match status" value="3"/>
</dbReference>
<name>A0A9Q0YMM9_HOLLE</name>
<dbReference type="GO" id="GO:0006665">
    <property type="term" value="P:sphingolipid metabolic process"/>
    <property type="evidence" value="ECO:0007669"/>
    <property type="project" value="InterPro"/>
</dbReference>
<dbReference type="PROSITE" id="PS50015">
    <property type="entry name" value="SAP_B"/>
    <property type="match status" value="3"/>
</dbReference>
<dbReference type="PRINTS" id="PR01797">
    <property type="entry name" value="SAPOSIN"/>
</dbReference>
<dbReference type="GO" id="GO:0016020">
    <property type="term" value="C:membrane"/>
    <property type="evidence" value="ECO:0007669"/>
    <property type="project" value="GOC"/>
</dbReference>
<gene>
    <name evidence="6" type="ORF">HOLleu_38028</name>
</gene>
<evidence type="ECO:0000259" key="5">
    <source>
        <dbReference type="PROSITE" id="PS50015"/>
    </source>
</evidence>
<keyword evidence="7" id="KW-1185">Reference proteome</keyword>
<keyword evidence="4" id="KW-0732">Signal</keyword>
<dbReference type="GO" id="GO:0005764">
    <property type="term" value="C:lysosome"/>
    <property type="evidence" value="ECO:0007669"/>
    <property type="project" value="InterPro"/>
</dbReference>
<feature type="chain" id="PRO_5040435284" evidence="4">
    <location>
        <begin position="28"/>
        <end position="469"/>
    </location>
</feature>
<evidence type="ECO:0000313" key="6">
    <source>
        <dbReference type="EMBL" id="KAJ8022977.1"/>
    </source>
</evidence>
<feature type="domain" description="Saposin B-type" evidence="5">
    <location>
        <begin position="168"/>
        <end position="247"/>
    </location>
</feature>
<dbReference type="Proteomes" id="UP001152320">
    <property type="component" value="Chromosome 20"/>
</dbReference>
<feature type="signal peptide" evidence="4">
    <location>
        <begin position="1"/>
        <end position="27"/>
    </location>
</feature>
<proteinExistence type="predicted"/>
<dbReference type="InterPro" id="IPR008139">
    <property type="entry name" value="SaposinB_dom"/>
</dbReference>
<accession>A0A9Q0YMM9</accession>
<protein>
    <submittedName>
        <fullName evidence="6">Prosaposin</fullName>
    </submittedName>
</protein>
<keyword evidence="3" id="KW-0175">Coiled coil</keyword>
<dbReference type="EMBL" id="JAIZAY010000020">
    <property type="protein sequence ID" value="KAJ8022977.1"/>
    <property type="molecule type" value="Genomic_DNA"/>
</dbReference>
<feature type="coiled-coil region" evidence="3">
    <location>
        <begin position="247"/>
        <end position="292"/>
    </location>
</feature>